<dbReference type="OMA" id="KYHCTRR"/>
<protein>
    <submittedName>
        <fullName evidence="1">Chromosome 15 open reading frame 61</fullName>
    </submittedName>
</protein>
<dbReference type="Proteomes" id="UP000694388">
    <property type="component" value="Unplaced"/>
</dbReference>
<dbReference type="GeneTree" id="ENSGT00390000015942"/>
<evidence type="ECO:0000313" key="1">
    <source>
        <dbReference type="Ensembl" id="ENSEBUP00000008938.1"/>
    </source>
</evidence>
<organism evidence="1 2">
    <name type="scientific">Eptatretus burgeri</name>
    <name type="common">Inshore hagfish</name>
    <dbReference type="NCBI Taxonomy" id="7764"/>
    <lineage>
        <taxon>Eukaryota</taxon>
        <taxon>Metazoa</taxon>
        <taxon>Chordata</taxon>
        <taxon>Craniata</taxon>
        <taxon>Vertebrata</taxon>
        <taxon>Cyclostomata</taxon>
        <taxon>Myxini</taxon>
        <taxon>Myxiniformes</taxon>
        <taxon>Myxinidae</taxon>
        <taxon>Eptatretinae</taxon>
        <taxon>Eptatretus</taxon>
    </lineage>
</organism>
<dbReference type="AlphaFoldDB" id="A0A8C4Q2C2"/>
<dbReference type="PANTHER" id="PTHR34651">
    <property type="entry name" value="SIMILAR TO ENSANGP00000021391"/>
    <property type="match status" value="1"/>
</dbReference>
<reference evidence="1" key="2">
    <citation type="submission" date="2025-09" db="UniProtKB">
        <authorList>
            <consortium name="Ensembl"/>
        </authorList>
    </citation>
    <scope>IDENTIFICATION</scope>
</reference>
<sequence>MHFRWEIKFNQSGTYFCGCLIQPVSLQCMLTRLIGIGGNKARLKPKASQVLTAHLLQRKLPQWTSYFVKYSAVENDQFGLSHFNWRVEAANYHVLRVGCFPFIKYHCSQRPWQDLLTENYIYTFLKVINFGIPTLAYGLAARLLVREHEVVMTPQGPVTIYFLYAESPGALY</sequence>
<accession>A0A8C4Q2C2</accession>
<proteinExistence type="predicted"/>
<dbReference type="Pfam" id="PF15031">
    <property type="entry name" value="DUF4528"/>
    <property type="match status" value="1"/>
</dbReference>
<evidence type="ECO:0000313" key="2">
    <source>
        <dbReference type="Proteomes" id="UP000694388"/>
    </source>
</evidence>
<keyword evidence="2" id="KW-1185">Reference proteome</keyword>
<reference evidence="1" key="1">
    <citation type="submission" date="2025-08" db="UniProtKB">
        <authorList>
            <consortium name="Ensembl"/>
        </authorList>
    </citation>
    <scope>IDENTIFICATION</scope>
</reference>
<dbReference type="InterPro" id="IPR029245">
    <property type="entry name" value="DUF4528"/>
</dbReference>
<name>A0A8C4Q2C2_EPTBU</name>
<dbReference type="Ensembl" id="ENSEBUT00000009452.1">
    <property type="protein sequence ID" value="ENSEBUP00000008938.1"/>
    <property type="gene ID" value="ENSEBUG00000005777.1"/>
</dbReference>
<dbReference type="PANTHER" id="PTHR34651:SF1">
    <property type="entry name" value="SIMILAR TO ENSANGP00000021391"/>
    <property type="match status" value="1"/>
</dbReference>